<evidence type="ECO:0000313" key="3">
    <source>
        <dbReference type="Proteomes" id="UP001597380"/>
    </source>
</evidence>
<evidence type="ECO:0000259" key="1">
    <source>
        <dbReference type="PROSITE" id="PS50943"/>
    </source>
</evidence>
<dbReference type="InterPro" id="IPR001387">
    <property type="entry name" value="Cro/C1-type_HTH"/>
</dbReference>
<dbReference type="Pfam" id="PF09722">
    <property type="entry name" value="Xre_MbcA_ParS_C"/>
    <property type="match status" value="1"/>
</dbReference>
<reference evidence="3" key="1">
    <citation type="journal article" date="2019" name="Int. J. Syst. Evol. Microbiol.">
        <title>The Global Catalogue of Microorganisms (GCM) 10K type strain sequencing project: providing services to taxonomists for standard genome sequencing and annotation.</title>
        <authorList>
            <consortium name="The Broad Institute Genomics Platform"/>
            <consortium name="The Broad Institute Genome Sequencing Center for Infectious Disease"/>
            <person name="Wu L."/>
            <person name="Ma J."/>
        </authorList>
    </citation>
    <scope>NUCLEOTIDE SEQUENCE [LARGE SCALE GENOMIC DNA]</scope>
    <source>
        <strain evidence="3">CGMCC 1.10992</strain>
    </source>
</reference>
<keyword evidence="3" id="KW-1185">Reference proteome</keyword>
<comment type="caution">
    <text evidence="2">The sequence shown here is derived from an EMBL/GenBank/DDBJ whole genome shotgun (WGS) entry which is preliminary data.</text>
</comment>
<name>A0ABW4XKS9_9GAMM</name>
<evidence type="ECO:0000313" key="2">
    <source>
        <dbReference type="EMBL" id="MFD2095840.1"/>
    </source>
</evidence>
<organism evidence="2 3">
    <name type="scientific">Corallincola platygyrae</name>
    <dbReference type="NCBI Taxonomy" id="1193278"/>
    <lineage>
        <taxon>Bacteria</taxon>
        <taxon>Pseudomonadati</taxon>
        <taxon>Pseudomonadota</taxon>
        <taxon>Gammaproteobacteria</taxon>
        <taxon>Alteromonadales</taxon>
        <taxon>Psychromonadaceae</taxon>
        <taxon>Corallincola</taxon>
    </lineage>
</organism>
<dbReference type="InterPro" id="IPR046847">
    <property type="entry name" value="Xre-like_HTH"/>
</dbReference>
<dbReference type="RefSeq" id="WP_345340764.1">
    <property type="nucleotide sequence ID" value="NZ_BAABLI010000016.1"/>
</dbReference>
<dbReference type="PROSITE" id="PS50943">
    <property type="entry name" value="HTH_CROC1"/>
    <property type="match status" value="1"/>
</dbReference>
<dbReference type="InterPro" id="IPR024467">
    <property type="entry name" value="Xre/MbcA/ParS-like_toxin-bd"/>
</dbReference>
<proteinExistence type="predicted"/>
<protein>
    <submittedName>
        <fullName evidence="2">Antitoxin Xre/MbcA/ParS toxin-binding domain-containing protein</fullName>
    </submittedName>
</protein>
<dbReference type="Pfam" id="PF20432">
    <property type="entry name" value="Xre-like-HTH"/>
    <property type="match status" value="1"/>
</dbReference>
<sequence>MSAIANASPDHVLAKAVKNAAKQLGLSQSDLSTVIGKDRSAISRSGISIESKPGQLSALLIRCYRSLYALMGGDVANMQHFMNTPNHMLSATPAEAIKNVQGLVQVTEFLDAMRGRG</sequence>
<dbReference type="Proteomes" id="UP001597380">
    <property type="component" value="Unassembled WGS sequence"/>
</dbReference>
<feature type="domain" description="HTH cro/C1-type" evidence="1">
    <location>
        <begin position="17"/>
        <end position="44"/>
    </location>
</feature>
<gene>
    <name evidence="2" type="ORF">ACFSJ3_07570</name>
</gene>
<dbReference type="CDD" id="cd00093">
    <property type="entry name" value="HTH_XRE"/>
    <property type="match status" value="1"/>
</dbReference>
<accession>A0ABW4XKS9</accession>
<dbReference type="EMBL" id="JBHUHT010000010">
    <property type="protein sequence ID" value="MFD2095840.1"/>
    <property type="molecule type" value="Genomic_DNA"/>
</dbReference>